<organism evidence="2 3">
    <name type="scientific">Liparis tanakae</name>
    <name type="common">Tanaka's snailfish</name>
    <dbReference type="NCBI Taxonomy" id="230148"/>
    <lineage>
        <taxon>Eukaryota</taxon>
        <taxon>Metazoa</taxon>
        <taxon>Chordata</taxon>
        <taxon>Craniata</taxon>
        <taxon>Vertebrata</taxon>
        <taxon>Euteleostomi</taxon>
        <taxon>Actinopterygii</taxon>
        <taxon>Neopterygii</taxon>
        <taxon>Teleostei</taxon>
        <taxon>Neoteleostei</taxon>
        <taxon>Acanthomorphata</taxon>
        <taxon>Eupercaria</taxon>
        <taxon>Perciformes</taxon>
        <taxon>Cottioidei</taxon>
        <taxon>Cottales</taxon>
        <taxon>Liparidae</taxon>
        <taxon>Liparis</taxon>
    </lineage>
</organism>
<comment type="caution">
    <text evidence="2">The sequence shown here is derived from an EMBL/GenBank/DDBJ whole genome shotgun (WGS) entry which is preliminary data.</text>
</comment>
<evidence type="ECO:0000256" key="1">
    <source>
        <dbReference type="SAM" id="MobiDB-lite"/>
    </source>
</evidence>
<gene>
    <name evidence="2" type="ORF">EYF80_042030</name>
</gene>
<feature type="compositionally biased region" description="Polar residues" evidence="1">
    <location>
        <begin position="133"/>
        <end position="142"/>
    </location>
</feature>
<reference evidence="2 3" key="1">
    <citation type="submission" date="2019-03" db="EMBL/GenBank/DDBJ databases">
        <title>First draft genome of Liparis tanakae, snailfish: a comprehensive survey of snailfish specific genes.</title>
        <authorList>
            <person name="Kim W."/>
            <person name="Song I."/>
            <person name="Jeong J.-H."/>
            <person name="Kim D."/>
            <person name="Kim S."/>
            <person name="Ryu S."/>
            <person name="Song J.Y."/>
            <person name="Lee S.K."/>
        </authorList>
    </citation>
    <scope>NUCLEOTIDE SEQUENCE [LARGE SCALE GENOMIC DNA]</scope>
    <source>
        <tissue evidence="2">Muscle</tissue>
    </source>
</reference>
<sequence>MTEAAAITGGSATIYCAISSSTTSSTFFNAAEGRRGSFAVGRWFGLGTCKHCPPVVEAAPPPWGPTRNSLSPLLLSLSLSKLPLSFPSLVLVSPGTSAHGLVQPAKLRGMSLDLASPLQKPAIWASPWPSSSTQPLATSATQSAGSSHRGRRSTSGFPLTSIAIHTTQMQAESSSVRHSMPACARLCWRAPPA</sequence>
<feature type="region of interest" description="Disordered" evidence="1">
    <location>
        <begin position="129"/>
        <end position="156"/>
    </location>
</feature>
<dbReference type="Proteomes" id="UP000314294">
    <property type="component" value="Unassembled WGS sequence"/>
</dbReference>
<evidence type="ECO:0000313" key="2">
    <source>
        <dbReference type="EMBL" id="TNN47777.1"/>
    </source>
</evidence>
<accession>A0A4Z2G2M3</accession>
<dbReference type="EMBL" id="SRLO01000725">
    <property type="protein sequence ID" value="TNN47777.1"/>
    <property type="molecule type" value="Genomic_DNA"/>
</dbReference>
<evidence type="ECO:0000313" key="3">
    <source>
        <dbReference type="Proteomes" id="UP000314294"/>
    </source>
</evidence>
<proteinExistence type="predicted"/>
<dbReference type="AlphaFoldDB" id="A0A4Z2G2M3"/>
<keyword evidence="3" id="KW-1185">Reference proteome</keyword>
<protein>
    <submittedName>
        <fullName evidence="2">Uncharacterized protein</fullName>
    </submittedName>
</protein>
<name>A0A4Z2G2M3_9TELE</name>